<reference evidence="2" key="1">
    <citation type="submission" date="2020-07" db="EMBL/GenBank/DDBJ databases">
        <authorList>
            <person name="Ferguson B K."/>
        </authorList>
    </citation>
    <scope>NUCLEOTIDE SEQUENCE</scope>
    <source>
        <strain evidence="2">L06</strain>
    </source>
</reference>
<dbReference type="InterPro" id="IPR005135">
    <property type="entry name" value="Endo/exonuclease/phosphatase"/>
</dbReference>
<dbReference type="InterPro" id="IPR036691">
    <property type="entry name" value="Endo/exonu/phosph_ase_sf"/>
</dbReference>
<feature type="domain" description="Endonuclease/exonuclease/phosphatase" evidence="1">
    <location>
        <begin position="77"/>
        <end position="168"/>
    </location>
</feature>
<evidence type="ECO:0000313" key="2">
    <source>
        <dbReference type="EMBL" id="CAD1565251.1"/>
    </source>
</evidence>
<organism evidence="2">
    <name type="scientific">Bracon brevicornis</name>
    <dbReference type="NCBI Taxonomy" id="1563983"/>
    <lineage>
        <taxon>Eukaryota</taxon>
        <taxon>Metazoa</taxon>
        <taxon>Ecdysozoa</taxon>
        <taxon>Arthropoda</taxon>
        <taxon>Hexapoda</taxon>
        <taxon>Insecta</taxon>
        <taxon>Pterygota</taxon>
        <taxon>Neoptera</taxon>
        <taxon>Endopterygota</taxon>
        <taxon>Hymenoptera</taxon>
        <taxon>Apocrita</taxon>
        <taxon>Ichneumonoidea</taxon>
        <taxon>Braconidae</taxon>
        <taxon>Braconinae</taxon>
        <taxon>Bracon</taxon>
    </lineage>
</organism>
<evidence type="ECO:0000259" key="1">
    <source>
        <dbReference type="Pfam" id="PF14529"/>
    </source>
</evidence>
<dbReference type="GO" id="GO:0003824">
    <property type="term" value="F:catalytic activity"/>
    <property type="evidence" value="ECO:0007669"/>
    <property type="project" value="InterPro"/>
</dbReference>
<dbReference type="AlphaFoldDB" id="A0A6V7KQL6"/>
<proteinExistence type="predicted"/>
<dbReference type="SUPFAM" id="SSF56219">
    <property type="entry name" value="DNase I-like"/>
    <property type="match status" value="1"/>
</dbReference>
<dbReference type="Pfam" id="PF14529">
    <property type="entry name" value="Exo_endo_phos_2"/>
    <property type="match status" value="1"/>
</dbReference>
<name>A0A6V7KQL6_9HYME</name>
<gene>
    <name evidence="2" type="ORF">BBRV_LOCUS83395</name>
</gene>
<protein>
    <recommendedName>
        <fullName evidence="1">Endonuclease/exonuclease/phosphatase domain-containing protein</fullName>
    </recommendedName>
</protein>
<dbReference type="PANTHER" id="PTHR47510:SF3">
    <property type="entry name" value="ENDO_EXONUCLEASE_PHOSPHATASE DOMAIN-CONTAINING PROTEIN"/>
    <property type="match status" value="1"/>
</dbReference>
<dbReference type="Gene3D" id="3.60.10.10">
    <property type="entry name" value="Endonuclease/exonuclease/phosphatase"/>
    <property type="match status" value="1"/>
</dbReference>
<accession>A0A6V7KQL6</accession>
<dbReference type="EMBL" id="CADCXW020000158">
    <property type="protein sequence ID" value="CAD1565251.1"/>
    <property type="molecule type" value="Genomic_DNA"/>
</dbReference>
<dbReference type="PANTHER" id="PTHR47510">
    <property type="entry name" value="REVERSE TRANSCRIPTASE DOMAIN-CONTAINING PROTEIN"/>
    <property type="match status" value="1"/>
</dbReference>
<sequence length="423" mass="48031">MSETKLCPLVDDRDVALEGYRLFRRDRNSRGGGVALFVKNCLGVRVTATSRAEWTCKPGLPEFLFCEISHPGSLPVFVSVVYRPPHAPFLSGSDLVPSLDMYLHEYNNKIILGDFNADQLSESDDAVFIRTLIADNSLYLVPHGATHHTANSDTWLDLCLIDQDDTLTSYWKTVSPFVDGDDLITATVKLIFPKESPTTNFTYMDYKALNSEALIDCLTLSDWTVFGGSAGLNDMVRCLSTNVNRAITAAVPVKTVSGSTQRRPWFTRHHDELVRERDYRYRVYERTHSSKALSDYRDARDCAHRAIDEARLKYYQERLENITDPSQIWKELRHLGVLPSKEQSSDFDQEELNAHFSSVSFNAEEPRVEDFSETLEQRPGNGDSFVFEPVTLEDDIRLGIDGKKLTFLLLFDFSKAFDTVNHV</sequence>